<evidence type="ECO:0000256" key="4">
    <source>
        <dbReference type="SAM" id="MobiDB-lite"/>
    </source>
</evidence>
<reference evidence="7" key="1">
    <citation type="submission" date="2012-08" db="EMBL/GenBank/DDBJ databases">
        <title>Transcriptome of adult Musca domestica launches a platform for comparative house fly gene expression and characterization of differential gene expression among resistant and susceptible house flies.</title>
        <authorList>
            <person name="Liu N."/>
            <person name="Zhang L."/>
            <person name="Li M."/>
            <person name="Reid W."/>
        </authorList>
    </citation>
    <scope>NUCLEOTIDE SEQUENCE</scope>
    <source>
        <strain evidence="7">ALHF</strain>
        <tissue evidence="7">Whole body</tissue>
    </source>
</reference>
<dbReference type="InterPro" id="IPR002075">
    <property type="entry name" value="NTF2_dom"/>
</dbReference>
<evidence type="ECO:0000256" key="2">
    <source>
        <dbReference type="ARBA" id="ARBA00022884"/>
    </source>
</evidence>
<feature type="compositionally biased region" description="Low complexity" evidence="4">
    <location>
        <begin position="542"/>
        <end position="563"/>
    </location>
</feature>
<accession>T1PCZ7</accession>
<dbReference type="EMBL" id="KA646636">
    <property type="protein sequence ID" value="AFP61265.1"/>
    <property type="molecule type" value="mRNA"/>
</dbReference>
<comment type="subcellular location">
    <subcellularLocation>
        <location evidence="1">Cytoplasm</location>
        <location evidence="1">Stress granule</location>
    </subcellularLocation>
</comment>
<evidence type="ECO:0000259" key="6">
    <source>
        <dbReference type="PROSITE" id="PS50177"/>
    </source>
</evidence>
<feature type="domain" description="NTF2" evidence="6">
    <location>
        <begin position="16"/>
        <end position="129"/>
    </location>
</feature>
<dbReference type="InterPro" id="IPR018222">
    <property type="entry name" value="Nuclear_transport_factor_2_euk"/>
</dbReference>
<dbReference type="InterPro" id="IPR000504">
    <property type="entry name" value="RRM_dom"/>
</dbReference>
<feature type="compositionally biased region" description="Low complexity" evidence="4">
    <location>
        <begin position="715"/>
        <end position="746"/>
    </location>
</feature>
<dbReference type="PROSITE" id="PS50177">
    <property type="entry name" value="NTF2_DOMAIN"/>
    <property type="match status" value="1"/>
</dbReference>
<feature type="compositionally biased region" description="Polar residues" evidence="4">
    <location>
        <begin position="448"/>
        <end position="459"/>
    </location>
</feature>
<dbReference type="FunFam" id="3.10.450.50:FF:000010">
    <property type="entry name" value="Ras GTPase-activating protein-binding protein"/>
    <property type="match status" value="1"/>
</dbReference>
<keyword evidence="2 3" id="KW-0694">RNA-binding</keyword>
<reference evidence="9" key="2">
    <citation type="submission" date="2025-05" db="UniProtKB">
        <authorList>
            <consortium name="RefSeq"/>
        </authorList>
    </citation>
    <scope>IDENTIFICATION</scope>
    <source>
        <strain evidence="9">Aabys</strain>
        <tissue evidence="9">Whole body</tissue>
    </source>
</reference>
<evidence type="ECO:0000256" key="1">
    <source>
        <dbReference type="ARBA" id="ARBA00004210"/>
    </source>
</evidence>
<feature type="region of interest" description="Disordered" evidence="4">
    <location>
        <begin position="135"/>
        <end position="158"/>
    </location>
</feature>
<feature type="compositionally biased region" description="Polar residues" evidence="4">
    <location>
        <begin position="790"/>
        <end position="817"/>
    </location>
</feature>
<dbReference type="Pfam" id="PF00076">
    <property type="entry name" value="RRM_1"/>
    <property type="match status" value="1"/>
</dbReference>
<dbReference type="GO" id="GO:0005829">
    <property type="term" value="C:cytosol"/>
    <property type="evidence" value="ECO:0007669"/>
    <property type="project" value="TreeGrafter"/>
</dbReference>
<proteinExistence type="evidence at transcript level"/>
<feature type="region of interest" description="Disordered" evidence="4">
    <location>
        <begin position="691"/>
        <end position="817"/>
    </location>
</feature>
<feature type="domain" description="RRM" evidence="5">
    <location>
        <begin position="617"/>
        <end position="705"/>
    </location>
</feature>
<evidence type="ECO:0000313" key="7">
    <source>
        <dbReference type="EMBL" id="AFP61265.1"/>
    </source>
</evidence>
<dbReference type="Proteomes" id="UP001652621">
    <property type="component" value="Unplaced"/>
</dbReference>
<dbReference type="InterPro" id="IPR012677">
    <property type="entry name" value="Nucleotide-bd_a/b_plait_sf"/>
</dbReference>
<dbReference type="OrthoDB" id="339151at2759"/>
<protein>
    <submittedName>
        <fullName evidence="7">Nuclear transport factor 2 domain protein</fullName>
    </submittedName>
    <submittedName>
        <fullName evidence="9">Ras GTPase-activating protein-binding protein 2-like</fullName>
    </submittedName>
</protein>
<dbReference type="GO" id="GO:0010494">
    <property type="term" value="C:cytoplasmic stress granule"/>
    <property type="evidence" value="ECO:0007669"/>
    <property type="project" value="UniProtKB-SubCell"/>
</dbReference>
<feature type="compositionally biased region" description="Basic and acidic residues" evidence="4">
    <location>
        <begin position="478"/>
        <end position="487"/>
    </location>
</feature>
<dbReference type="GO" id="GO:1990904">
    <property type="term" value="C:ribonucleoprotein complex"/>
    <property type="evidence" value="ECO:0007669"/>
    <property type="project" value="TreeGrafter"/>
</dbReference>
<dbReference type="Pfam" id="PF02136">
    <property type="entry name" value="NTF2"/>
    <property type="match status" value="1"/>
</dbReference>
<dbReference type="SMART" id="SM00360">
    <property type="entry name" value="RRM"/>
    <property type="match status" value="1"/>
</dbReference>
<dbReference type="SUPFAM" id="SSF54427">
    <property type="entry name" value="NTF2-like"/>
    <property type="match status" value="1"/>
</dbReference>
<dbReference type="InterPro" id="IPR032710">
    <property type="entry name" value="NTF2-like_dom_sf"/>
</dbReference>
<feature type="compositionally biased region" description="Low complexity" evidence="4">
    <location>
        <begin position="521"/>
        <end position="532"/>
    </location>
</feature>
<feature type="compositionally biased region" description="Gly residues" evidence="4">
    <location>
        <begin position="769"/>
        <end position="780"/>
    </location>
</feature>
<dbReference type="CDD" id="cd00780">
    <property type="entry name" value="NTF2"/>
    <property type="match status" value="1"/>
</dbReference>
<dbReference type="GeneID" id="131802815"/>
<dbReference type="InterPro" id="IPR039539">
    <property type="entry name" value="Ras_GTPase_bind_prot"/>
</dbReference>
<dbReference type="VEuPathDB" id="VectorBase:MDOA010322"/>
<dbReference type="Gene3D" id="3.10.450.50">
    <property type="match status" value="1"/>
</dbReference>
<keyword evidence="8" id="KW-1185">Reference proteome</keyword>
<dbReference type="KEGG" id="mde:131802815"/>
<feature type="compositionally biased region" description="Low complexity" evidence="4">
    <location>
        <begin position="754"/>
        <end position="768"/>
    </location>
</feature>
<evidence type="ECO:0000256" key="3">
    <source>
        <dbReference type="PROSITE-ProRule" id="PRU00176"/>
    </source>
</evidence>
<dbReference type="PANTHER" id="PTHR10693:SF20">
    <property type="entry name" value="AT27578P"/>
    <property type="match status" value="1"/>
</dbReference>
<dbReference type="PROSITE" id="PS50102">
    <property type="entry name" value="RRM"/>
    <property type="match status" value="1"/>
</dbReference>
<feature type="compositionally biased region" description="Polar residues" evidence="4">
    <location>
        <begin position="564"/>
        <end position="584"/>
    </location>
</feature>
<feature type="region of interest" description="Disordered" evidence="4">
    <location>
        <begin position="478"/>
        <end position="613"/>
    </location>
</feature>
<dbReference type="PANTHER" id="PTHR10693">
    <property type="entry name" value="RAS GTPASE-ACTIVATING PROTEIN-BINDING PROTEIN"/>
    <property type="match status" value="1"/>
</dbReference>
<dbReference type="VEuPathDB" id="VectorBase:MDOMA2_015916"/>
<name>T1PCZ7_MUSDO</name>
<dbReference type="InterPro" id="IPR035979">
    <property type="entry name" value="RBD_domain_sf"/>
</dbReference>
<evidence type="ECO:0000313" key="9">
    <source>
        <dbReference type="RefSeq" id="XP_058979450.1"/>
    </source>
</evidence>
<feature type="region of interest" description="Disordered" evidence="4">
    <location>
        <begin position="448"/>
        <end position="467"/>
    </location>
</feature>
<dbReference type="AlphaFoldDB" id="T1PCZ7"/>
<feature type="compositionally biased region" description="Low complexity" evidence="4">
    <location>
        <begin position="356"/>
        <end position="407"/>
    </location>
</feature>
<dbReference type="Gene3D" id="3.30.70.330">
    <property type="match status" value="1"/>
</dbReference>
<sequence length="817" mass="87364">MVMDATQPQQPSPQSVGREFVRQYYTLLNKAPNHLHRFYTNNSSFIHGESTLVVGQKNIHNRIQQLNFHDCHAKISQVDAQATLGNGVVVQVTGELSNDGQPMRRFTQTFVLAAQSPKNYYVHNDIFRYQDMYSDEEADGESRSENDEEHDQQQQLPPQVQTVVATNATNDQSGQAVNTTNEQQPLAGQVLSGGTGGGVLPQQPTPPVYYSLPTASGRPITVLQPATGVAPVPMAATNFTNATGVPPQQQTVQTNAGGVAQQLNGVVSHDEIISTMPQAVAAAQPQLANQTPSPVVPQATGVVSVGNTPVLNAQTPVGVAGVPVASGTTTTALQQTTGSAAMQNYQQSPIIQSHILPQQQQSQPPQQQQQIPTPMQQQTPLQNTPSQPPQQQSIQHQQQQTQTPLSSVTNLTDTDESLTANQANTVSASPATVSELQTRPNTAANVVASGQTVSSSPNTVLEPPTPAPVVEDFKTINEQQQQEKYEAAKQQQQQQNEPKTYANLFKSSSSSPSSFVNAAMQQQQQIQQQQQQSVGGSSMYGNNASSINSSSYSQSANSTTSMSVYSNRNSDNGPSIRQDNNNGQIAGPLPQRGNTKGFNKDFDQRRTSNSQQFGDNQQLFLGNIPHHASEEELKSLFSQFGSVVDLRILSKSSGKILPGGRNPLNYGFITYSDPEAVQNCLANCPLYFPDNSPDGQKLNVEEKKPRARTNDMPPRQNMGGSGMNNMNNNQRNMSSGGPPSRSLSNSGSGGGSMMRGNSVGNNSSMSRGGSSGGGGAGPRMGGAFNRNDNRTSNGGSGSQMRGGNNSQTQGNSYGVRR</sequence>
<organism evidence="7">
    <name type="scientific">Musca domestica</name>
    <name type="common">House fly</name>
    <dbReference type="NCBI Taxonomy" id="7370"/>
    <lineage>
        <taxon>Eukaryota</taxon>
        <taxon>Metazoa</taxon>
        <taxon>Ecdysozoa</taxon>
        <taxon>Arthropoda</taxon>
        <taxon>Hexapoda</taxon>
        <taxon>Insecta</taxon>
        <taxon>Pterygota</taxon>
        <taxon>Neoptera</taxon>
        <taxon>Endopterygota</taxon>
        <taxon>Diptera</taxon>
        <taxon>Brachycera</taxon>
        <taxon>Muscomorpha</taxon>
        <taxon>Muscoidea</taxon>
        <taxon>Muscidae</taxon>
        <taxon>Musca</taxon>
    </lineage>
</organism>
<dbReference type="SUPFAM" id="SSF54928">
    <property type="entry name" value="RNA-binding domain, RBD"/>
    <property type="match status" value="1"/>
</dbReference>
<evidence type="ECO:0000259" key="5">
    <source>
        <dbReference type="PROSITE" id="PS50102"/>
    </source>
</evidence>
<dbReference type="RefSeq" id="XP_058979450.1">
    <property type="nucleotide sequence ID" value="XM_059123467.1"/>
</dbReference>
<dbReference type="GO" id="GO:0003729">
    <property type="term" value="F:mRNA binding"/>
    <property type="evidence" value="ECO:0007669"/>
    <property type="project" value="TreeGrafter"/>
</dbReference>
<gene>
    <name evidence="9" type="primary">LOC131802815</name>
</gene>
<feature type="region of interest" description="Disordered" evidence="4">
    <location>
        <begin position="356"/>
        <end position="409"/>
    </location>
</feature>
<feature type="compositionally biased region" description="Low complexity" evidence="4">
    <location>
        <begin position="488"/>
        <end position="497"/>
    </location>
</feature>
<evidence type="ECO:0000313" key="8">
    <source>
        <dbReference type="Proteomes" id="UP001652621"/>
    </source>
</evidence>